<protein>
    <submittedName>
        <fullName evidence="1">Uncharacterized protein</fullName>
    </submittedName>
</protein>
<organism evidence="1 2">
    <name type="scientific">Brucella lupini</name>
    <dbReference type="NCBI Taxonomy" id="255457"/>
    <lineage>
        <taxon>Bacteria</taxon>
        <taxon>Pseudomonadati</taxon>
        <taxon>Pseudomonadota</taxon>
        <taxon>Alphaproteobacteria</taxon>
        <taxon>Hyphomicrobiales</taxon>
        <taxon>Brucellaceae</taxon>
        <taxon>Brucella/Ochrobactrum group</taxon>
        <taxon>Brucella</taxon>
    </lineage>
</organism>
<evidence type="ECO:0000313" key="2">
    <source>
        <dbReference type="Proteomes" id="UP000216363"/>
    </source>
</evidence>
<comment type="caution">
    <text evidence="1">The sequence shown here is derived from an EMBL/GenBank/DDBJ whole genome shotgun (WGS) entry which is preliminary data.</text>
</comment>
<reference evidence="1 2" key="1">
    <citation type="submission" date="2017-07" db="EMBL/GenBank/DDBJ databases">
        <title>Draft genome of Ochrobactrum lupini type strain LUP21.</title>
        <authorList>
            <person name="Krzyzanowska D.M."/>
            <person name="Jafra S."/>
        </authorList>
    </citation>
    <scope>NUCLEOTIDE SEQUENCE [LARGE SCALE GENOMIC DNA]</scope>
    <source>
        <strain evidence="1 2">LUP21</strain>
    </source>
</reference>
<gene>
    <name evidence="1" type="ORF">CES86_0470</name>
</gene>
<evidence type="ECO:0000313" key="1">
    <source>
        <dbReference type="EMBL" id="OYR32114.1"/>
    </source>
</evidence>
<name>A0A256GY17_9HYPH</name>
<dbReference type="EMBL" id="NNRN01000031">
    <property type="protein sequence ID" value="OYR32114.1"/>
    <property type="molecule type" value="Genomic_DNA"/>
</dbReference>
<dbReference type="AlphaFoldDB" id="A0A256GY17"/>
<proteinExistence type="predicted"/>
<dbReference type="Proteomes" id="UP000216363">
    <property type="component" value="Unassembled WGS sequence"/>
</dbReference>
<accession>A0A256GY17</accession>
<sequence>MFGSRKFKHKGKMSAALIATRLSLSLLQSDPVLNSLPSFCNAIRGSVLPSCNTLQSHD</sequence>